<dbReference type="Proteomes" id="UP000191901">
    <property type="component" value="Chromosome"/>
</dbReference>
<organism evidence="1 2">
    <name type="scientific">Halomicronema hongdechloris C2206</name>
    <dbReference type="NCBI Taxonomy" id="1641165"/>
    <lineage>
        <taxon>Bacteria</taxon>
        <taxon>Bacillati</taxon>
        <taxon>Cyanobacteriota</taxon>
        <taxon>Cyanophyceae</taxon>
        <taxon>Nodosilineales</taxon>
        <taxon>Nodosilineaceae</taxon>
        <taxon>Halomicronema</taxon>
    </lineage>
</organism>
<dbReference type="EMBL" id="CP021983">
    <property type="protein sequence ID" value="ASC71579.1"/>
    <property type="molecule type" value="Genomic_DNA"/>
</dbReference>
<dbReference type="STRING" id="1641165.XM38_22435"/>
<keyword evidence="2" id="KW-1185">Reference proteome</keyword>
<gene>
    <name evidence="1" type="ORF">XM38_025310</name>
</gene>
<accession>A0A1Z3HMQ4</accession>
<evidence type="ECO:0000313" key="1">
    <source>
        <dbReference type="EMBL" id="ASC71579.1"/>
    </source>
</evidence>
<dbReference type="KEGG" id="hhg:XM38_025310"/>
<dbReference type="OrthoDB" id="9816113at2"/>
<name>A0A1Z3HMQ4_9CYAN</name>
<protein>
    <submittedName>
        <fullName evidence="1">Uncharacterized protein</fullName>
    </submittedName>
</protein>
<evidence type="ECO:0000313" key="2">
    <source>
        <dbReference type="Proteomes" id="UP000191901"/>
    </source>
</evidence>
<dbReference type="RefSeq" id="WP_080812930.1">
    <property type="nucleotide sequence ID" value="NZ_CP021983.2"/>
</dbReference>
<reference evidence="1 2" key="1">
    <citation type="journal article" date="2016" name="Biochim. Biophys. Acta">
        <title>Characterization of red-shifted phycobilisomes isolated from the chlorophyll f-containing cyanobacterium Halomicronema hongdechloris.</title>
        <authorList>
            <person name="Li Y."/>
            <person name="Lin Y."/>
            <person name="Garvey C.J."/>
            <person name="Birch D."/>
            <person name="Corkery R.W."/>
            <person name="Loughlin P.C."/>
            <person name="Scheer H."/>
            <person name="Willows R.D."/>
            <person name="Chen M."/>
        </authorList>
    </citation>
    <scope>NUCLEOTIDE SEQUENCE [LARGE SCALE GENOMIC DNA]</scope>
    <source>
        <strain evidence="1 2">C2206</strain>
    </source>
</reference>
<sequence>MATLSSFFDRIYILNLPHRVDRRKATIKELESIGVFLKPEKIEVFPAIKPDKAEPFKKLGSKGCFLSVLAILGHVRDEGANNVLIFQDDIKFPPFFNKHESSLIQQLELQNWDIAQFGHLTTEIDDADIKDKFATWRDSESKAIGAHFFAVNGKSLDRFIHFLEELMSRPSGHPEGGAMPIDGAFTVFRRQNPDIVRLLAIPSFGGQRSSRSDVTPKWFDKLPVTSNLAQLYRHWIYH</sequence>
<dbReference type="AlphaFoldDB" id="A0A1Z3HMQ4"/>
<proteinExistence type="predicted"/>